<keyword evidence="3" id="KW-0614">Plasmid</keyword>
<proteinExistence type="predicted"/>
<geneLocation type="plasmid" evidence="4">
    <name>pAzo1</name>
</geneLocation>
<dbReference type="Proteomes" id="UP000006552">
    <property type="component" value="Plasmid 1"/>
</dbReference>
<dbReference type="EMBL" id="CR555307">
    <property type="protein sequence ID" value="CAI10492.1"/>
    <property type="molecule type" value="Genomic_DNA"/>
</dbReference>
<dbReference type="SUPFAM" id="SSF81606">
    <property type="entry name" value="PP2C-like"/>
    <property type="match status" value="1"/>
</dbReference>
<keyword evidence="4" id="KW-1185">Reference proteome</keyword>
<dbReference type="KEGG" id="eba:p1B325"/>
<dbReference type="OrthoDB" id="963478at2"/>
<dbReference type="AlphaFoldDB" id="Q5NWS2"/>
<evidence type="ECO:0000313" key="3">
    <source>
        <dbReference type="EMBL" id="CAI10492.1"/>
    </source>
</evidence>
<accession>Q5NWS2</accession>
<sequence>MNYEQLCYLRTVIPCRDKEIFEAFDKAASLHAMIKAFEAEVRAAWKTFIHEQALKSSSTPAPNQYKKPAFEDFGAARAPEVSNSPQKLDSGLQQTEALPPVKVREPIEYRQNAESDAQSAPPPQNVPQLSAGSPKDHSGHAVSPKESPPSSPPPLSPAIRFSVRNARQNERYDAEIQRDPNVPGLRLLDVTLPEGAALTVDLEHWHITGTPAIAGEFNLGLRYAYADQPAHVSHTAGMPFVINADPKTLWQNIPSDRSAPFWKEDCATSVILGQQAKLIAARKRGRSHAHKGTCCDDDFQLHCDDANGWYLAVVADGAGSAKFSRRGSQVATRAVGSYLKDVFSDERGSKLVEAIEALAEGSRPDATNEDLIRLQQKTRNELFTTIGYAAHHAVRELQNEAKSRSDVISSPKELSTTLLIGLARKVGDKWFCAAYWVGDGAVAVYRRNHSVHLLGSPDSGEFSGQTHFLDATQVSQESLLRRLRFELVEDMTAFLLMTDGVSDPKFRSESAMAEIQDWDRLWDDLETGAHLSSSEEGHEARLLEWLDFWAHGEYDDRTIAIIY</sequence>
<dbReference type="Pfam" id="PF13672">
    <property type="entry name" value="PP2C_2"/>
    <property type="match status" value="1"/>
</dbReference>
<gene>
    <name evidence="3" type="ORF">p1B325</name>
</gene>
<protein>
    <recommendedName>
        <fullName evidence="2">PPM-type phosphatase domain-containing protein</fullName>
    </recommendedName>
</protein>
<feature type="compositionally biased region" description="Polar residues" evidence="1">
    <location>
        <begin position="81"/>
        <end position="96"/>
    </location>
</feature>
<evidence type="ECO:0000256" key="1">
    <source>
        <dbReference type="SAM" id="MobiDB-lite"/>
    </source>
</evidence>
<dbReference type="HOGENOM" id="CLU_027874_1_0_4"/>
<reference evidence="3 4" key="1">
    <citation type="journal article" date="2005" name="Arch. Microbiol.">
        <title>The genome sequence of an anaerobic aromatic-degrading denitrifying bacterium, strain EbN1.</title>
        <authorList>
            <person name="Rabus R."/>
            <person name="Kube M."/>
            <person name="Heider J."/>
            <person name="Beck A."/>
            <person name="Heitmann K."/>
            <person name="Widdel F."/>
            <person name="Reinhardt R."/>
        </authorList>
    </citation>
    <scope>NUCLEOTIDE SEQUENCE [LARGE SCALE GENOMIC DNA]</scope>
    <source>
        <strain evidence="3 4">EbN1</strain>
        <plasmid evidence="4">Plasmid pAzo1</plasmid>
    </source>
</reference>
<feature type="compositionally biased region" description="Pro residues" evidence="1">
    <location>
        <begin position="146"/>
        <end position="156"/>
    </location>
</feature>
<feature type="domain" description="PPM-type phosphatase" evidence="2">
    <location>
        <begin position="284"/>
        <end position="547"/>
    </location>
</feature>
<dbReference type="InterPro" id="IPR036457">
    <property type="entry name" value="PPM-type-like_dom_sf"/>
</dbReference>
<name>Q5NWS2_AROAE</name>
<dbReference type="InterPro" id="IPR001932">
    <property type="entry name" value="PPM-type_phosphatase-like_dom"/>
</dbReference>
<dbReference type="Gene3D" id="3.60.40.10">
    <property type="entry name" value="PPM-type phosphatase domain"/>
    <property type="match status" value="1"/>
</dbReference>
<feature type="region of interest" description="Disordered" evidence="1">
    <location>
        <begin position="78"/>
        <end position="158"/>
    </location>
</feature>
<dbReference type="RefSeq" id="WP_011254687.1">
    <property type="nucleotide sequence ID" value="NC_006823.1"/>
</dbReference>
<feature type="compositionally biased region" description="Basic and acidic residues" evidence="1">
    <location>
        <begin position="102"/>
        <end position="113"/>
    </location>
</feature>
<organism evidence="3 4">
    <name type="scientific">Aromatoleum aromaticum (strain DSM 19018 / LMG 30748 / EbN1)</name>
    <name type="common">Azoarcus sp. (strain EbN1)</name>
    <dbReference type="NCBI Taxonomy" id="76114"/>
    <lineage>
        <taxon>Bacteria</taxon>
        <taxon>Pseudomonadati</taxon>
        <taxon>Pseudomonadota</taxon>
        <taxon>Betaproteobacteria</taxon>
        <taxon>Rhodocyclales</taxon>
        <taxon>Rhodocyclaceae</taxon>
        <taxon>Aromatoleum</taxon>
    </lineage>
</organism>
<evidence type="ECO:0000313" key="4">
    <source>
        <dbReference type="Proteomes" id="UP000006552"/>
    </source>
</evidence>
<evidence type="ECO:0000259" key="2">
    <source>
        <dbReference type="Pfam" id="PF13672"/>
    </source>
</evidence>